<dbReference type="GO" id="GO:0008010">
    <property type="term" value="F:structural constituent of chitin-based larval cuticle"/>
    <property type="evidence" value="ECO:0007669"/>
    <property type="project" value="TreeGrafter"/>
</dbReference>
<feature type="signal peptide" evidence="3">
    <location>
        <begin position="1"/>
        <end position="17"/>
    </location>
</feature>
<dbReference type="GO" id="GO:0062129">
    <property type="term" value="C:chitin-based extracellular matrix"/>
    <property type="evidence" value="ECO:0007669"/>
    <property type="project" value="TreeGrafter"/>
</dbReference>
<dbReference type="AlphaFoldDB" id="A0A8D8RW62"/>
<dbReference type="PANTHER" id="PTHR10380:SF173">
    <property type="entry name" value="CUTICULAR PROTEIN 47EF, ISOFORM C-RELATED"/>
    <property type="match status" value="1"/>
</dbReference>
<evidence type="ECO:0000313" key="4">
    <source>
        <dbReference type="EMBL" id="CAG6656902.1"/>
    </source>
</evidence>
<keyword evidence="1 2" id="KW-0193">Cuticle</keyword>
<keyword evidence="3" id="KW-0732">Signal</keyword>
<reference evidence="4" key="1">
    <citation type="submission" date="2021-05" db="EMBL/GenBank/DDBJ databases">
        <authorList>
            <person name="Alioto T."/>
            <person name="Alioto T."/>
            <person name="Gomez Garrido J."/>
        </authorList>
    </citation>
    <scope>NUCLEOTIDE SEQUENCE</scope>
</reference>
<evidence type="ECO:0000256" key="2">
    <source>
        <dbReference type="PROSITE-ProRule" id="PRU00497"/>
    </source>
</evidence>
<accession>A0A8D8RW62</accession>
<evidence type="ECO:0000256" key="3">
    <source>
        <dbReference type="SAM" id="SignalP"/>
    </source>
</evidence>
<dbReference type="EMBL" id="HBUF01186526">
    <property type="protein sequence ID" value="CAG6656902.1"/>
    <property type="molecule type" value="Transcribed_RNA"/>
</dbReference>
<protein>
    <submittedName>
        <fullName evidence="4">Endocuticle structural glycoprotein SgAbd-2</fullName>
    </submittedName>
</protein>
<dbReference type="PROSITE" id="PS51155">
    <property type="entry name" value="CHIT_BIND_RR_2"/>
    <property type="match status" value="1"/>
</dbReference>
<proteinExistence type="predicted"/>
<sequence>MNSFAVVISAILALAAAETVIQKNHPNGAWEVRLTSDGNQNQFYQQPIAFQQQPQRPTFPATPTRYQPIPIVSQSEIHHPDGGFQLAYQSADGQSFSEQGKLRRNFENDGNVVVKSGQYAYTAPDGTPIALTWVADENGFKATGAHLPKAPAAL</sequence>
<organism evidence="4">
    <name type="scientific">Cacopsylla melanoneura</name>
    <dbReference type="NCBI Taxonomy" id="428564"/>
    <lineage>
        <taxon>Eukaryota</taxon>
        <taxon>Metazoa</taxon>
        <taxon>Ecdysozoa</taxon>
        <taxon>Arthropoda</taxon>
        <taxon>Hexapoda</taxon>
        <taxon>Insecta</taxon>
        <taxon>Pterygota</taxon>
        <taxon>Neoptera</taxon>
        <taxon>Paraneoptera</taxon>
        <taxon>Hemiptera</taxon>
        <taxon>Sternorrhyncha</taxon>
        <taxon>Psylloidea</taxon>
        <taxon>Psyllidae</taxon>
        <taxon>Psyllinae</taxon>
        <taxon>Cacopsylla</taxon>
    </lineage>
</organism>
<evidence type="ECO:0000256" key="1">
    <source>
        <dbReference type="ARBA" id="ARBA00022460"/>
    </source>
</evidence>
<dbReference type="Pfam" id="PF00379">
    <property type="entry name" value="Chitin_bind_4"/>
    <property type="match status" value="1"/>
</dbReference>
<dbReference type="InterPro" id="IPR000618">
    <property type="entry name" value="Insect_cuticle"/>
</dbReference>
<feature type="chain" id="PRO_5034772943" evidence="3">
    <location>
        <begin position="18"/>
        <end position="154"/>
    </location>
</feature>
<name>A0A8D8RW62_9HEMI</name>
<dbReference type="InterPro" id="IPR050468">
    <property type="entry name" value="Cuticle_Struct_Prot"/>
</dbReference>
<dbReference type="PANTHER" id="PTHR10380">
    <property type="entry name" value="CUTICLE PROTEIN"/>
    <property type="match status" value="1"/>
</dbReference>